<reference evidence="3" key="1">
    <citation type="journal article" date="2019" name="Int. J. Syst. Evol. Microbiol.">
        <title>The Global Catalogue of Microorganisms (GCM) 10K type strain sequencing project: providing services to taxonomists for standard genome sequencing and annotation.</title>
        <authorList>
            <consortium name="The Broad Institute Genomics Platform"/>
            <consortium name="The Broad Institute Genome Sequencing Center for Infectious Disease"/>
            <person name="Wu L."/>
            <person name="Ma J."/>
        </authorList>
    </citation>
    <scope>NUCLEOTIDE SEQUENCE [LARGE SCALE GENOMIC DNA]</scope>
    <source>
        <strain evidence="3">KCTC 32255</strain>
    </source>
</reference>
<dbReference type="Gene3D" id="3.40.50.12370">
    <property type="match status" value="1"/>
</dbReference>
<dbReference type="Pfam" id="PF00582">
    <property type="entry name" value="Usp"/>
    <property type="match status" value="1"/>
</dbReference>
<dbReference type="Proteomes" id="UP001596337">
    <property type="component" value="Unassembled WGS sequence"/>
</dbReference>
<keyword evidence="3" id="KW-1185">Reference proteome</keyword>
<dbReference type="SUPFAM" id="SSF52402">
    <property type="entry name" value="Adenine nucleotide alpha hydrolases-like"/>
    <property type="match status" value="1"/>
</dbReference>
<sequence>MSQILAAAPDEASAVFDVAAAMASITHSDVHTLAANPADYPDADSFLAELSRPGTLLGVLVPHPTDLWQVIQRSDKPLIVVPRHFIVRSSPAISRVLVPLDGSTEAALTVRDTMRLLADADVELIVLHVFDAAHTPMFWDQAAHARDGWEQEFRETCCIPPATKVELRRGTPGQRVVEVAAELHPDLVALGWSQNLAPGRARTVLTTVRDAKLPVMLVPVT</sequence>
<proteinExistence type="predicted"/>
<feature type="domain" description="UspA" evidence="1">
    <location>
        <begin position="94"/>
        <end position="219"/>
    </location>
</feature>
<name>A0ABW2C1E7_9PSEU</name>
<dbReference type="InterPro" id="IPR006016">
    <property type="entry name" value="UspA"/>
</dbReference>
<protein>
    <submittedName>
        <fullName evidence="2">Universal stress protein</fullName>
    </submittedName>
</protein>
<comment type="caution">
    <text evidence="2">The sequence shown here is derived from an EMBL/GenBank/DDBJ whole genome shotgun (WGS) entry which is preliminary data.</text>
</comment>
<dbReference type="CDD" id="cd00293">
    <property type="entry name" value="USP-like"/>
    <property type="match status" value="1"/>
</dbReference>
<evidence type="ECO:0000259" key="1">
    <source>
        <dbReference type="Pfam" id="PF00582"/>
    </source>
</evidence>
<evidence type="ECO:0000313" key="3">
    <source>
        <dbReference type="Proteomes" id="UP001596337"/>
    </source>
</evidence>
<accession>A0ABW2C1E7</accession>
<dbReference type="RefSeq" id="WP_345393170.1">
    <property type="nucleotide sequence ID" value="NZ_BAABLA010000018.1"/>
</dbReference>
<evidence type="ECO:0000313" key="2">
    <source>
        <dbReference type="EMBL" id="MFC6869086.1"/>
    </source>
</evidence>
<gene>
    <name evidence="2" type="ORF">ACFQGD_18230</name>
</gene>
<dbReference type="EMBL" id="JBHSXX010000001">
    <property type="protein sequence ID" value="MFC6869086.1"/>
    <property type="molecule type" value="Genomic_DNA"/>
</dbReference>
<organism evidence="2 3">
    <name type="scientific">Haloechinothrix salitolerans</name>
    <dbReference type="NCBI Taxonomy" id="926830"/>
    <lineage>
        <taxon>Bacteria</taxon>
        <taxon>Bacillati</taxon>
        <taxon>Actinomycetota</taxon>
        <taxon>Actinomycetes</taxon>
        <taxon>Pseudonocardiales</taxon>
        <taxon>Pseudonocardiaceae</taxon>
        <taxon>Haloechinothrix</taxon>
    </lineage>
</organism>